<feature type="signal peptide" evidence="3">
    <location>
        <begin position="1"/>
        <end position="21"/>
    </location>
</feature>
<proteinExistence type="predicted"/>
<keyword evidence="6" id="KW-1185">Reference proteome</keyword>
<dbReference type="InterPro" id="IPR000917">
    <property type="entry name" value="Sulfatase_N"/>
</dbReference>
<keyword evidence="3" id="KW-0732">Signal</keyword>
<organism evidence="5 6">
    <name type="scientific">Desulfobaculum xiamenense</name>
    <dbReference type="NCBI Taxonomy" id="995050"/>
    <lineage>
        <taxon>Bacteria</taxon>
        <taxon>Pseudomonadati</taxon>
        <taxon>Thermodesulfobacteriota</taxon>
        <taxon>Desulfovibrionia</taxon>
        <taxon>Desulfovibrionales</taxon>
        <taxon>Desulfovibrionaceae</taxon>
        <taxon>Desulfobaculum</taxon>
    </lineage>
</organism>
<comment type="caution">
    <text evidence="5">The sequence shown here is derived from an EMBL/GenBank/DDBJ whole genome shotgun (WGS) entry which is preliminary data.</text>
</comment>
<evidence type="ECO:0000313" key="5">
    <source>
        <dbReference type="EMBL" id="NJB68682.1"/>
    </source>
</evidence>
<evidence type="ECO:0000256" key="3">
    <source>
        <dbReference type="SAM" id="SignalP"/>
    </source>
</evidence>
<evidence type="ECO:0000259" key="4">
    <source>
        <dbReference type="Pfam" id="PF00884"/>
    </source>
</evidence>
<sequence>MRRLLSAVIAFAWLVLPASSAAGGVPVRDLLRADWPAGWSVGTTPKTVDVRDVHRLMAQVIADGTPRRVAMDGPVATQARRVERMRNEVWTEFGTRITEAIGRLMATGKADVGPHVLALTYSAAYPTTLSYQLFGRERHMFLPASRQLHTVYVPMEKVGVSPDLGWHATPELLVSEVRISELALVSVHDRAHAELCSMALFLDRIFHPYAASFSLPGGVLPLGTHGVNSSFFQSWVDGEENTIRPTLLVAGGSSVATEFVLDGGGELELWFDAVPFAAMDRVVAEVRLVRADGTAKRLVREERDLSALSGGAAWNALRVAAPISGEVGERVRLEFTVEAAGGAPGTPGAIGLFSGIRMRGGSAEEREPKGRDVVMVIADSLRAQTAYDERLQRPGRGLARLMAMPDTAVFTRAHSPSNTTTPSTNALLHGRYLAEFPIFYHPAQETNLFAYFRSQGYRTYCVTTNPYLIPRLEFFTDEYVYYRDIMDGDRLFARAAEILSRRDADGRPAFVFLQAMETHSPDAFGRVRSDCMDKPEVMRRFAQYLGVREPRDTPETTLAVDSSELDLRPCANLSDDFGWDAASASVVFSGAKRLLLEGDAVQMLAAPDGSEPSGLSLSLRFDPPDLAARLERCEMNLFHRNGRNQLYGVMAAEPLEPGEVRLSRRVKGLVVGGPDEAPFPVEEYTGALVVQLHFSESVSGRATISGVRAVSESRDFMAFMDGVLDRVVVDEPGPDAEGVSCANRPLSKGALLAARKGYVTKWMAFDAKFDAFLDALDGIHDGDGPVMLFFADHGQSLGENGKYGHGSSLGNQQIRVPLVVHVPGGLDGRRLRVDSPVETLSVYATMVHLFGGVSAGPLRGESLLRSALDGDGPERVAVSQIDTRQTARQIAVITPHGKAIVDLDGERMQATTNDDHDGPLDVVPAGLFERARWVGRWYGALGAAGARAEGQAETTRLDQTLDQNLKALKDLGYVE</sequence>
<accession>A0A846QQA5</accession>
<dbReference type="GO" id="GO:0046872">
    <property type="term" value="F:metal ion binding"/>
    <property type="evidence" value="ECO:0007669"/>
    <property type="project" value="UniProtKB-KW"/>
</dbReference>
<dbReference type="Proteomes" id="UP000580856">
    <property type="component" value="Unassembled WGS sequence"/>
</dbReference>
<keyword evidence="1" id="KW-0479">Metal-binding</keyword>
<evidence type="ECO:0000256" key="1">
    <source>
        <dbReference type="ARBA" id="ARBA00022723"/>
    </source>
</evidence>
<dbReference type="SUPFAM" id="SSF53649">
    <property type="entry name" value="Alkaline phosphatase-like"/>
    <property type="match status" value="1"/>
</dbReference>
<evidence type="ECO:0000256" key="2">
    <source>
        <dbReference type="ARBA" id="ARBA00022801"/>
    </source>
</evidence>
<dbReference type="AlphaFoldDB" id="A0A846QQA5"/>
<dbReference type="PANTHER" id="PTHR45953">
    <property type="entry name" value="IDURONATE 2-SULFATASE"/>
    <property type="match status" value="1"/>
</dbReference>
<dbReference type="Gene3D" id="3.40.720.10">
    <property type="entry name" value="Alkaline Phosphatase, subunit A"/>
    <property type="match status" value="2"/>
</dbReference>
<dbReference type="RefSeq" id="WP_167941728.1">
    <property type="nucleotide sequence ID" value="NZ_JAATJA010000002.1"/>
</dbReference>
<keyword evidence="2" id="KW-0378">Hydrolase</keyword>
<feature type="domain" description="Sulfatase N-terminal" evidence="4">
    <location>
        <begin position="372"/>
        <end position="526"/>
    </location>
</feature>
<feature type="domain" description="Sulfatase N-terminal" evidence="4">
    <location>
        <begin position="758"/>
        <end position="851"/>
    </location>
</feature>
<feature type="chain" id="PRO_5032448405" description="Sulfatase N-terminal domain-containing protein" evidence="3">
    <location>
        <begin position="22"/>
        <end position="975"/>
    </location>
</feature>
<evidence type="ECO:0000313" key="6">
    <source>
        <dbReference type="Proteomes" id="UP000580856"/>
    </source>
</evidence>
<reference evidence="5 6" key="1">
    <citation type="submission" date="2020-03" db="EMBL/GenBank/DDBJ databases">
        <title>Genomic Encyclopedia of Type Strains, Phase IV (KMG-IV): sequencing the most valuable type-strain genomes for metagenomic binning, comparative biology and taxonomic classification.</title>
        <authorList>
            <person name="Goeker M."/>
        </authorList>
    </citation>
    <scope>NUCLEOTIDE SEQUENCE [LARGE SCALE GENOMIC DNA]</scope>
    <source>
        <strain evidence="5 6">DSM 24233</strain>
    </source>
</reference>
<gene>
    <name evidence="5" type="ORF">GGQ74_002355</name>
</gene>
<dbReference type="GO" id="GO:0008484">
    <property type="term" value="F:sulfuric ester hydrolase activity"/>
    <property type="evidence" value="ECO:0007669"/>
    <property type="project" value="TreeGrafter"/>
</dbReference>
<dbReference type="GO" id="GO:0005737">
    <property type="term" value="C:cytoplasm"/>
    <property type="evidence" value="ECO:0007669"/>
    <property type="project" value="TreeGrafter"/>
</dbReference>
<name>A0A846QQA5_9BACT</name>
<protein>
    <recommendedName>
        <fullName evidence="4">Sulfatase N-terminal domain-containing protein</fullName>
    </recommendedName>
</protein>
<dbReference type="EMBL" id="JAATJA010000002">
    <property type="protein sequence ID" value="NJB68682.1"/>
    <property type="molecule type" value="Genomic_DNA"/>
</dbReference>
<dbReference type="Pfam" id="PF00884">
    <property type="entry name" value="Sulfatase"/>
    <property type="match status" value="2"/>
</dbReference>
<dbReference type="InterPro" id="IPR017850">
    <property type="entry name" value="Alkaline_phosphatase_core_sf"/>
</dbReference>
<dbReference type="PANTHER" id="PTHR45953:SF1">
    <property type="entry name" value="IDURONATE 2-SULFATASE"/>
    <property type="match status" value="1"/>
</dbReference>